<reference evidence="8" key="1">
    <citation type="submission" date="2021-01" db="UniProtKB">
        <authorList>
            <consortium name="EnsemblPlants"/>
        </authorList>
    </citation>
    <scope>IDENTIFICATION</scope>
</reference>
<keyword evidence="3 5" id="KW-1133">Transmembrane helix</keyword>
<evidence type="ECO:0000313" key="8">
    <source>
        <dbReference type="EnsemblPlants" id="Kaladp0092s0091.1.v1.1"/>
    </source>
</evidence>
<proteinExistence type="predicted"/>
<comment type="subcellular location">
    <subcellularLocation>
        <location evidence="1">Membrane</location>
    </subcellularLocation>
</comment>
<name>A0A7N0UWY5_KALFE</name>
<keyword evidence="2 5" id="KW-0812">Transmembrane</keyword>
<feature type="transmembrane region" description="Helical" evidence="5">
    <location>
        <begin position="257"/>
        <end position="277"/>
    </location>
</feature>
<dbReference type="PANTHER" id="PTHR47652:SF3">
    <property type="entry name" value="MITOCHONDRIAL IMPORT INNER MEMBRANE TRANSLOCASE SUBUNIT TIM44"/>
    <property type="match status" value="1"/>
</dbReference>
<feature type="domain" description="TMEM205-like" evidence="7">
    <location>
        <begin position="188"/>
        <end position="289"/>
    </location>
</feature>
<feature type="transmembrane region" description="Helical" evidence="5">
    <location>
        <begin position="186"/>
        <end position="206"/>
    </location>
</feature>
<feature type="transmembrane region" description="Helical" evidence="5">
    <location>
        <begin position="354"/>
        <end position="374"/>
    </location>
</feature>
<evidence type="ECO:0000256" key="2">
    <source>
        <dbReference type="ARBA" id="ARBA00022692"/>
    </source>
</evidence>
<dbReference type="InterPro" id="IPR025423">
    <property type="entry name" value="TMEM205-like"/>
</dbReference>
<feature type="chain" id="PRO_5029639489" description="TMEM205-like domain-containing protein" evidence="6">
    <location>
        <begin position="23"/>
        <end position="386"/>
    </location>
</feature>
<evidence type="ECO:0000259" key="7">
    <source>
        <dbReference type="Pfam" id="PF13664"/>
    </source>
</evidence>
<evidence type="ECO:0000313" key="9">
    <source>
        <dbReference type="Proteomes" id="UP000594263"/>
    </source>
</evidence>
<evidence type="ECO:0000256" key="6">
    <source>
        <dbReference type="SAM" id="SignalP"/>
    </source>
</evidence>
<dbReference type="GO" id="GO:0016020">
    <property type="term" value="C:membrane"/>
    <property type="evidence" value="ECO:0007669"/>
    <property type="project" value="UniProtKB-SubCell"/>
</dbReference>
<dbReference type="Gramene" id="Kaladp0092s0091.1.v1.1">
    <property type="protein sequence ID" value="Kaladp0092s0091.1.v1.1"/>
    <property type="gene ID" value="Kaladp0092s0091.v1.1"/>
</dbReference>
<evidence type="ECO:0000256" key="5">
    <source>
        <dbReference type="SAM" id="Phobius"/>
    </source>
</evidence>
<dbReference type="EnsemblPlants" id="Kaladp0092s0091.1.v1.1">
    <property type="protein sequence ID" value="Kaladp0092s0091.1.v1.1"/>
    <property type="gene ID" value="Kaladp0092s0091.v1.1"/>
</dbReference>
<dbReference type="Proteomes" id="UP000594263">
    <property type="component" value="Unplaced"/>
</dbReference>
<evidence type="ECO:0000256" key="4">
    <source>
        <dbReference type="ARBA" id="ARBA00023136"/>
    </source>
</evidence>
<sequence>MNKKNMPVKELLLLYLITVAIGTTAGGGRDSDGGDAESAVAAGEGITSKTHSREVACDAAVGKCKHRLASSVSAAKERAEHLSRQVAEEAKEAAKDAFLKAAGAVYEKSKEVGSDVGAKIAHKAIQGTKGVAADAMQTMKTTKETGNTIEKDVMKNVTTVVSSVKANAVNGTSVLVWDGILSSVHLIALSVAYGKGVWVTFVSSRILTRSLSRRQLGIVQSKIYPVYYRSVGYGVSIALVTHMLGGRLRFLQDAGHLIQALNLMAAVVMNLANLIYFEPRATRVMFERMKVEKEEGTGRDAYLVAEHSRTQEPVTVATAEATTSSTVAGPGGRLSEEDVRQSRIPQLSDRLKKLNAYTTILNMLTLACMTWHLVYLGRRHALSQHY</sequence>
<keyword evidence="9" id="KW-1185">Reference proteome</keyword>
<dbReference type="AlphaFoldDB" id="A0A7N0UWY5"/>
<feature type="signal peptide" evidence="6">
    <location>
        <begin position="1"/>
        <end position="22"/>
    </location>
</feature>
<evidence type="ECO:0000256" key="1">
    <source>
        <dbReference type="ARBA" id="ARBA00004370"/>
    </source>
</evidence>
<organism evidence="8 9">
    <name type="scientific">Kalanchoe fedtschenkoi</name>
    <name type="common">Lavender scallops</name>
    <name type="synonym">South American air plant</name>
    <dbReference type="NCBI Taxonomy" id="63787"/>
    <lineage>
        <taxon>Eukaryota</taxon>
        <taxon>Viridiplantae</taxon>
        <taxon>Streptophyta</taxon>
        <taxon>Embryophyta</taxon>
        <taxon>Tracheophyta</taxon>
        <taxon>Spermatophyta</taxon>
        <taxon>Magnoliopsida</taxon>
        <taxon>eudicotyledons</taxon>
        <taxon>Gunneridae</taxon>
        <taxon>Pentapetalae</taxon>
        <taxon>Saxifragales</taxon>
        <taxon>Crassulaceae</taxon>
        <taxon>Kalanchoe</taxon>
    </lineage>
</organism>
<dbReference type="Pfam" id="PF13664">
    <property type="entry name" value="DUF4149"/>
    <property type="match status" value="1"/>
</dbReference>
<feature type="transmembrane region" description="Helical" evidence="5">
    <location>
        <begin position="226"/>
        <end position="245"/>
    </location>
</feature>
<evidence type="ECO:0000256" key="3">
    <source>
        <dbReference type="ARBA" id="ARBA00022989"/>
    </source>
</evidence>
<protein>
    <recommendedName>
        <fullName evidence="7">TMEM205-like domain-containing protein</fullName>
    </recommendedName>
</protein>
<keyword evidence="4 5" id="KW-0472">Membrane</keyword>
<keyword evidence="6" id="KW-0732">Signal</keyword>
<accession>A0A7N0UWY5</accession>
<dbReference type="PANTHER" id="PTHR47652">
    <property type="entry name" value="MITOCHONDRIAL IMPORT INNER MEMBRANE TRANSLOCASE SUBUNIT TIM44"/>
    <property type="match status" value="1"/>
</dbReference>